<name>A0A1S6U654_9BACT</name>
<keyword evidence="2" id="KW-1185">Reference proteome</keyword>
<evidence type="ECO:0000313" key="2">
    <source>
        <dbReference type="Proteomes" id="UP000190868"/>
    </source>
</evidence>
<dbReference type="GeneID" id="56565984"/>
<accession>A0A1S6U654</accession>
<protein>
    <submittedName>
        <fullName evidence="1">Uncharacterized protein</fullName>
    </submittedName>
</protein>
<dbReference type="RefSeq" id="WP_078422898.1">
    <property type="nucleotide sequence ID" value="NZ_CP017018.1"/>
</dbReference>
<sequence length="79" mass="9230">MIISSEDTNLNPITLLVKYKQTTHKELSDKLGYTIDEIKEFEKLDKALIPLRFEKALNLYTELLKTKISIKDIYSKINI</sequence>
<gene>
    <name evidence="1" type="ORF">CPIN18021_0347</name>
</gene>
<proteinExistence type="predicted"/>
<evidence type="ECO:0000313" key="1">
    <source>
        <dbReference type="EMBL" id="AQW87193.1"/>
    </source>
</evidence>
<organism evidence="1 2">
    <name type="scientific">Campylobacter pinnipediorum subsp. caledonicus</name>
    <dbReference type="NCBI Taxonomy" id="1874362"/>
    <lineage>
        <taxon>Bacteria</taxon>
        <taxon>Pseudomonadati</taxon>
        <taxon>Campylobacterota</taxon>
        <taxon>Epsilonproteobacteria</taxon>
        <taxon>Campylobacterales</taxon>
        <taxon>Campylobacteraceae</taxon>
        <taxon>Campylobacter</taxon>
    </lineage>
</organism>
<dbReference type="KEGG" id="cpin:CPIN18020_0346"/>
<dbReference type="AlphaFoldDB" id="A0A1S6U654"/>
<reference evidence="2" key="1">
    <citation type="submission" date="2016-09" db="EMBL/GenBank/DDBJ databases">
        <title>Comparative genomics of the Campylobacter concisus group.</title>
        <authorList>
            <person name="Miller W.G."/>
            <person name="Yee E."/>
            <person name="Chapman M.H."/>
            <person name="Huynh S."/>
            <person name="Bono J.L."/>
            <person name="On S.L.W."/>
            <person name="StLeger J."/>
            <person name="Foster G."/>
            <person name="Parker C.T."/>
        </authorList>
    </citation>
    <scope>NUCLEOTIDE SEQUENCE [LARGE SCALE GENOMIC DNA]</scope>
    <source>
        <strain evidence="2">RM18021</strain>
    </source>
</reference>
<dbReference type="Proteomes" id="UP000190868">
    <property type="component" value="Chromosome"/>
</dbReference>
<dbReference type="EMBL" id="CP017258">
    <property type="protein sequence ID" value="AQW87193.1"/>
    <property type="molecule type" value="Genomic_DNA"/>
</dbReference>